<dbReference type="AlphaFoldDB" id="A0A438DC77"/>
<dbReference type="Pfam" id="PF07727">
    <property type="entry name" value="RVT_2"/>
    <property type="match status" value="1"/>
</dbReference>
<feature type="region of interest" description="Disordered" evidence="1">
    <location>
        <begin position="293"/>
        <end position="314"/>
    </location>
</feature>
<dbReference type="PANTHER" id="PTHR11439">
    <property type="entry name" value="GAG-POL-RELATED RETROTRANSPOSON"/>
    <property type="match status" value="1"/>
</dbReference>
<accession>A0A438DC77</accession>
<dbReference type="InterPro" id="IPR013103">
    <property type="entry name" value="RVT_2"/>
</dbReference>
<gene>
    <name evidence="3" type="primary">DOT2_3</name>
    <name evidence="3" type="ORF">CK203_110036</name>
</gene>
<reference evidence="3 4" key="1">
    <citation type="journal article" date="2018" name="PLoS Genet.">
        <title>Population sequencing reveals clonal diversity and ancestral inbreeding in the grapevine cultivar Chardonnay.</title>
        <authorList>
            <person name="Roach M.J."/>
            <person name="Johnson D.L."/>
            <person name="Bohlmann J."/>
            <person name="van Vuuren H.J."/>
            <person name="Jones S.J."/>
            <person name="Pretorius I.S."/>
            <person name="Schmidt S.A."/>
            <person name="Borneman A.R."/>
        </authorList>
    </citation>
    <scope>NUCLEOTIDE SEQUENCE [LARGE SCALE GENOMIC DNA]</scope>
    <source>
        <strain evidence="4">cv. Chardonnay</strain>
        <tissue evidence="3">Leaf</tissue>
    </source>
</reference>
<feature type="region of interest" description="Disordered" evidence="1">
    <location>
        <begin position="1"/>
        <end position="31"/>
    </location>
</feature>
<dbReference type="Pfam" id="PF03343">
    <property type="entry name" value="SART-1"/>
    <property type="match status" value="1"/>
</dbReference>
<dbReference type="PANTHER" id="PTHR11439:SF470">
    <property type="entry name" value="CYSTEINE-RICH RLK (RECEPTOR-LIKE PROTEIN KINASE) 8"/>
    <property type="match status" value="1"/>
</dbReference>
<dbReference type="InterPro" id="IPR043502">
    <property type="entry name" value="DNA/RNA_pol_sf"/>
</dbReference>
<name>A0A438DC77_VITVI</name>
<sequence>MMEDSPYESFEPLDLPHVSTHGDEEPVSSSVPASVTHNFHSFLRCIQGKRPFQNKSRFKNPTQTLGMKSRQGDHTLFIKHSATGGVTALLVYVDDIIVTGNDEREKHEVKQRLATEFEIKELGKLKYFFRLGVKPVSIPKDPNHKLGEAKEEPMVDKRMYQRLVGRLIYLAHTRPDIAYSVSVISQFMHDPREPHLQTAYKVLHYLKGNPGKGILFKKNNTLALEAYTDADCVGSLGGSKINYRVLYFSWRKYDDPKEAFRMISHKFHGKGPGKMKQEKRMKQYQEELKLKQMKNSDTHHSLQTSDPRSGFATVEKDVPGSLTPMLGDRKVSLLFIVEHFLGIKRKAEPSNMGPPKKPKT</sequence>
<protein>
    <submittedName>
        <fullName evidence="3">SART-1 family protein DOT2</fullName>
    </submittedName>
</protein>
<dbReference type="Proteomes" id="UP000288805">
    <property type="component" value="Unassembled WGS sequence"/>
</dbReference>
<dbReference type="GO" id="GO:0000398">
    <property type="term" value="P:mRNA splicing, via spliceosome"/>
    <property type="evidence" value="ECO:0007669"/>
    <property type="project" value="InterPro"/>
</dbReference>
<dbReference type="InterPro" id="IPR005011">
    <property type="entry name" value="SNU66/SART1"/>
</dbReference>
<feature type="domain" description="Reverse transcriptase Ty1/copia-type" evidence="2">
    <location>
        <begin position="64"/>
        <end position="131"/>
    </location>
</feature>
<dbReference type="SUPFAM" id="SSF56672">
    <property type="entry name" value="DNA/RNA polymerases"/>
    <property type="match status" value="1"/>
</dbReference>
<evidence type="ECO:0000313" key="3">
    <source>
        <dbReference type="EMBL" id="RVW33059.1"/>
    </source>
</evidence>
<comment type="caution">
    <text evidence="3">The sequence shown here is derived from an EMBL/GenBank/DDBJ whole genome shotgun (WGS) entry which is preliminary data.</text>
</comment>
<evidence type="ECO:0000313" key="4">
    <source>
        <dbReference type="Proteomes" id="UP000288805"/>
    </source>
</evidence>
<proteinExistence type="predicted"/>
<evidence type="ECO:0000259" key="2">
    <source>
        <dbReference type="Pfam" id="PF07727"/>
    </source>
</evidence>
<dbReference type="EMBL" id="QGNW01001695">
    <property type="protein sequence ID" value="RVW33059.1"/>
    <property type="molecule type" value="Genomic_DNA"/>
</dbReference>
<organism evidence="3 4">
    <name type="scientific">Vitis vinifera</name>
    <name type="common">Grape</name>
    <dbReference type="NCBI Taxonomy" id="29760"/>
    <lineage>
        <taxon>Eukaryota</taxon>
        <taxon>Viridiplantae</taxon>
        <taxon>Streptophyta</taxon>
        <taxon>Embryophyta</taxon>
        <taxon>Tracheophyta</taxon>
        <taxon>Spermatophyta</taxon>
        <taxon>Magnoliopsida</taxon>
        <taxon>eudicotyledons</taxon>
        <taxon>Gunneridae</taxon>
        <taxon>Pentapetalae</taxon>
        <taxon>rosids</taxon>
        <taxon>Vitales</taxon>
        <taxon>Vitaceae</taxon>
        <taxon>Viteae</taxon>
        <taxon>Vitis</taxon>
    </lineage>
</organism>
<evidence type="ECO:0000256" key="1">
    <source>
        <dbReference type="SAM" id="MobiDB-lite"/>
    </source>
</evidence>